<dbReference type="EMBL" id="LRBV02000003">
    <property type="status" value="NOT_ANNOTATED_CDS"/>
    <property type="molecule type" value="Genomic_DNA"/>
</dbReference>
<evidence type="ECO:0000313" key="8">
    <source>
        <dbReference type="EnsemblPlants" id="QL03p055166:mrna"/>
    </source>
</evidence>
<evidence type="ECO:0000313" key="9">
    <source>
        <dbReference type="Proteomes" id="UP000594261"/>
    </source>
</evidence>
<name>A0A7N2L9K1_QUELO</name>
<dbReference type="GO" id="GO:0042626">
    <property type="term" value="F:ATPase-coupled transmembrane transporter activity"/>
    <property type="evidence" value="ECO:0007669"/>
    <property type="project" value="TreeGrafter"/>
</dbReference>
<evidence type="ECO:0000256" key="2">
    <source>
        <dbReference type="ARBA" id="ARBA00022741"/>
    </source>
</evidence>
<sequence>MVLIYKKSLSIKHAGSSNDKIINTINLDAKKIGGFCLYIHGVCWLPVQFLLASIILYRNLGAAPSIAASSATVLEMVCNTPLAKMQKRLHSKIMEAKAARIKVTSETLKRTVPSGLATLCFTRTHLQPTRVHFNDGSNKDSNIAIEIDIGEYAWESDEKIQRPTVRIMENMTVLKGEKVAVCGSVESGKSILGEIPRIYGRGVIVYGRKACVPQCVGIQIVTIRENVLFGKEMNKAFYDDVLEACALNQDINIWQGRNLSAVGERGMNLSGGQKQRIQLVKAIYSDADVYFLDDPFSAADALDDLDRLTKMIKTRKTRRLWQNCERLPENKHSERCNEHQVSDVAC</sequence>
<dbReference type="InterPro" id="IPR050173">
    <property type="entry name" value="ABC_transporter_C-like"/>
</dbReference>
<evidence type="ECO:0000259" key="7">
    <source>
        <dbReference type="Pfam" id="PF00005"/>
    </source>
</evidence>
<evidence type="ECO:0000256" key="3">
    <source>
        <dbReference type="ARBA" id="ARBA00022840"/>
    </source>
</evidence>
<dbReference type="Gramene" id="QL03p055166:mrna">
    <property type="protein sequence ID" value="QL03p055166:mrna"/>
    <property type="gene ID" value="QL03p055166"/>
</dbReference>
<dbReference type="GO" id="GO:0005524">
    <property type="term" value="F:ATP binding"/>
    <property type="evidence" value="ECO:0007669"/>
    <property type="project" value="UniProtKB-KW"/>
</dbReference>
<reference evidence="8" key="2">
    <citation type="submission" date="2021-01" db="UniProtKB">
        <authorList>
            <consortium name="EnsemblPlants"/>
        </authorList>
    </citation>
    <scope>IDENTIFICATION</scope>
</reference>
<dbReference type="PANTHER" id="PTHR24223:SF222">
    <property type="entry name" value="OS01G0902100 PROTEIN"/>
    <property type="match status" value="1"/>
</dbReference>
<proteinExistence type="predicted"/>
<dbReference type="InterPro" id="IPR017871">
    <property type="entry name" value="ABC_transporter-like_CS"/>
</dbReference>
<evidence type="ECO:0000256" key="5">
    <source>
        <dbReference type="ARBA" id="ARBA00023136"/>
    </source>
</evidence>
<dbReference type="InterPro" id="IPR003439">
    <property type="entry name" value="ABC_transporter-like_ATP-bd"/>
</dbReference>
<reference evidence="8 9" key="1">
    <citation type="journal article" date="2016" name="G3 (Bethesda)">
        <title>First Draft Assembly and Annotation of the Genome of a California Endemic Oak Quercus lobata Nee (Fagaceae).</title>
        <authorList>
            <person name="Sork V.L."/>
            <person name="Fitz-Gibbon S.T."/>
            <person name="Puiu D."/>
            <person name="Crepeau M."/>
            <person name="Gugger P.F."/>
            <person name="Sherman R."/>
            <person name="Stevens K."/>
            <person name="Langley C.H."/>
            <person name="Pellegrini M."/>
            <person name="Salzberg S.L."/>
        </authorList>
    </citation>
    <scope>NUCLEOTIDE SEQUENCE [LARGE SCALE GENOMIC DNA]</scope>
    <source>
        <strain evidence="8 9">cv. SW786</strain>
    </source>
</reference>
<feature type="domain" description="ABC transporter" evidence="7">
    <location>
        <begin position="243"/>
        <end position="296"/>
    </location>
</feature>
<keyword evidence="2" id="KW-0547">Nucleotide-binding</keyword>
<dbReference type="Gene3D" id="1.20.1560.10">
    <property type="entry name" value="ABC transporter type 1, transmembrane domain"/>
    <property type="match status" value="1"/>
</dbReference>
<feature type="transmembrane region" description="Helical" evidence="6">
    <location>
        <begin position="35"/>
        <end position="56"/>
    </location>
</feature>
<keyword evidence="1 6" id="KW-0812">Transmembrane</keyword>
<dbReference type="PROSITE" id="PS00211">
    <property type="entry name" value="ABC_TRANSPORTER_1"/>
    <property type="match status" value="1"/>
</dbReference>
<dbReference type="Gene3D" id="3.40.50.300">
    <property type="entry name" value="P-loop containing nucleotide triphosphate hydrolases"/>
    <property type="match status" value="1"/>
</dbReference>
<dbReference type="GO" id="GO:0016887">
    <property type="term" value="F:ATP hydrolysis activity"/>
    <property type="evidence" value="ECO:0007669"/>
    <property type="project" value="InterPro"/>
</dbReference>
<dbReference type="Pfam" id="PF00005">
    <property type="entry name" value="ABC_tran"/>
    <property type="match status" value="1"/>
</dbReference>
<keyword evidence="3" id="KW-0067">ATP-binding</keyword>
<dbReference type="AlphaFoldDB" id="A0A7N2L9K1"/>
<keyword evidence="4 6" id="KW-1133">Transmembrane helix</keyword>
<evidence type="ECO:0000256" key="4">
    <source>
        <dbReference type="ARBA" id="ARBA00022989"/>
    </source>
</evidence>
<organism evidence="8 9">
    <name type="scientific">Quercus lobata</name>
    <name type="common">Valley oak</name>
    <dbReference type="NCBI Taxonomy" id="97700"/>
    <lineage>
        <taxon>Eukaryota</taxon>
        <taxon>Viridiplantae</taxon>
        <taxon>Streptophyta</taxon>
        <taxon>Embryophyta</taxon>
        <taxon>Tracheophyta</taxon>
        <taxon>Spermatophyta</taxon>
        <taxon>Magnoliopsida</taxon>
        <taxon>eudicotyledons</taxon>
        <taxon>Gunneridae</taxon>
        <taxon>Pentapetalae</taxon>
        <taxon>rosids</taxon>
        <taxon>fabids</taxon>
        <taxon>Fagales</taxon>
        <taxon>Fagaceae</taxon>
        <taxon>Quercus</taxon>
    </lineage>
</organism>
<protein>
    <recommendedName>
        <fullName evidence="7">ABC transporter domain-containing protein</fullName>
    </recommendedName>
</protein>
<dbReference type="SUPFAM" id="SSF52540">
    <property type="entry name" value="P-loop containing nucleoside triphosphate hydrolases"/>
    <property type="match status" value="1"/>
</dbReference>
<dbReference type="Proteomes" id="UP000594261">
    <property type="component" value="Chromosome 3"/>
</dbReference>
<evidence type="ECO:0000256" key="6">
    <source>
        <dbReference type="SAM" id="Phobius"/>
    </source>
</evidence>
<accession>A0A7N2L9K1</accession>
<dbReference type="InterPro" id="IPR027417">
    <property type="entry name" value="P-loop_NTPase"/>
</dbReference>
<evidence type="ECO:0000256" key="1">
    <source>
        <dbReference type="ARBA" id="ARBA00022692"/>
    </source>
</evidence>
<dbReference type="GO" id="GO:0016020">
    <property type="term" value="C:membrane"/>
    <property type="evidence" value="ECO:0007669"/>
    <property type="project" value="InterPro"/>
</dbReference>
<dbReference type="InParanoid" id="A0A7N2L9K1"/>
<keyword evidence="9" id="KW-1185">Reference proteome</keyword>
<dbReference type="PANTHER" id="PTHR24223">
    <property type="entry name" value="ATP-BINDING CASSETTE SUB-FAMILY C"/>
    <property type="match status" value="1"/>
</dbReference>
<dbReference type="InterPro" id="IPR036640">
    <property type="entry name" value="ABC1_TM_sf"/>
</dbReference>
<keyword evidence="5 6" id="KW-0472">Membrane</keyword>
<dbReference type="EnsemblPlants" id="QL03p055166:mrna">
    <property type="protein sequence ID" value="QL03p055166:mrna"/>
    <property type="gene ID" value="QL03p055166"/>
</dbReference>